<protein>
    <recommendedName>
        <fullName evidence="9">Probable arginine--tRNA ligase, mitochondrial</fullName>
        <ecNumber evidence="2">6.1.1.19</ecNumber>
    </recommendedName>
    <alternativeName>
        <fullName evidence="8">Arginyl-tRNA synthetase</fullName>
    </alternativeName>
</protein>
<dbReference type="SMART" id="SM00836">
    <property type="entry name" value="DALR_1"/>
    <property type="match status" value="1"/>
</dbReference>
<keyword evidence="6 12" id="KW-0648">Protein biosynthesis</keyword>
<dbReference type="PROSITE" id="PS00178">
    <property type="entry name" value="AA_TRNA_LIGASE_I"/>
    <property type="match status" value="1"/>
</dbReference>
<evidence type="ECO:0000256" key="1">
    <source>
        <dbReference type="ARBA" id="ARBA00005594"/>
    </source>
</evidence>
<keyword evidence="3 12" id="KW-0436">Ligase</keyword>
<dbReference type="InterPro" id="IPR014729">
    <property type="entry name" value="Rossmann-like_a/b/a_fold"/>
</dbReference>
<feature type="domain" description="DALR anticodon binding" evidence="13">
    <location>
        <begin position="465"/>
        <end position="580"/>
    </location>
</feature>
<dbReference type="FunFam" id="1.10.730.10:FF:000006">
    <property type="entry name" value="Arginyl-tRNA synthetase 2, mitochondrial"/>
    <property type="match status" value="1"/>
</dbReference>
<dbReference type="PRINTS" id="PR01038">
    <property type="entry name" value="TRNASYNTHARG"/>
</dbReference>
<dbReference type="SUPFAM" id="SSF52374">
    <property type="entry name" value="Nucleotidylyl transferase"/>
    <property type="match status" value="1"/>
</dbReference>
<dbReference type="InterPro" id="IPR036695">
    <property type="entry name" value="Arg-tRNA-synth_N_sf"/>
</dbReference>
<keyword evidence="5 12" id="KW-0067">ATP-binding</keyword>
<dbReference type="GO" id="GO:0005739">
    <property type="term" value="C:mitochondrion"/>
    <property type="evidence" value="ECO:0007669"/>
    <property type="project" value="TreeGrafter"/>
</dbReference>
<dbReference type="Gene3D" id="3.40.50.620">
    <property type="entry name" value="HUPs"/>
    <property type="match status" value="1"/>
</dbReference>
<proteinExistence type="inferred from homology"/>
<evidence type="ECO:0000256" key="6">
    <source>
        <dbReference type="ARBA" id="ARBA00022917"/>
    </source>
</evidence>
<dbReference type="CDD" id="cd00671">
    <property type="entry name" value="ArgRS_core"/>
    <property type="match status" value="1"/>
</dbReference>
<dbReference type="Gene3D" id="1.10.730.10">
    <property type="entry name" value="Isoleucyl-tRNA Synthetase, Domain 1"/>
    <property type="match status" value="1"/>
</dbReference>
<dbReference type="Proteomes" id="UP000694892">
    <property type="component" value="Chromosome 5S"/>
</dbReference>
<evidence type="ECO:0000256" key="7">
    <source>
        <dbReference type="ARBA" id="ARBA00023146"/>
    </source>
</evidence>
<dbReference type="InterPro" id="IPR001412">
    <property type="entry name" value="aa-tRNA-synth_I_CS"/>
</dbReference>
<dbReference type="InterPro" id="IPR035684">
    <property type="entry name" value="ArgRS_core"/>
</dbReference>
<evidence type="ECO:0000256" key="5">
    <source>
        <dbReference type="ARBA" id="ARBA00022840"/>
    </source>
</evidence>
<evidence type="ECO:0000256" key="11">
    <source>
        <dbReference type="ARBA" id="ARBA00049595"/>
    </source>
</evidence>
<evidence type="ECO:0000313" key="15">
    <source>
        <dbReference type="Proteomes" id="UP000694892"/>
    </source>
</evidence>
<evidence type="ECO:0000256" key="3">
    <source>
        <dbReference type="ARBA" id="ARBA00022598"/>
    </source>
</evidence>
<evidence type="ECO:0000256" key="8">
    <source>
        <dbReference type="ARBA" id="ARBA00033033"/>
    </source>
</evidence>
<dbReference type="GO" id="GO:0032543">
    <property type="term" value="P:mitochondrial translation"/>
    <property type="evidence" value="ECO:0007669"/>
    <property type="project" value="TreeGrafter"/>
</dbReference>
<evidence type="ECO:0000259" key="13">
    <source>
        <dbReference type="SMART" id="SM00836"/>
    </source>
</evidence>
<name>A0A974HHK3_XENLA</name>
<dbReference type="NCBIfam" id="TIGR00456">
    <property type="entry name" value="argS"/>
    <property type="match status" value="1"/>
</dbReference>
<evidence type="ECO:0000313" key="14">
    <source>
        <dbReference type="EMBL" id="OCT78289.1"/>
    </source>
</evidence>
<evidence type="ECO:0000256" key="4">
    <source>
        <dbReference type="ARBA" id="ARBA00022741"/>
    </source>
</evidence>
<dbReference type="GO" id="GO:0005524">
    <property type="term" value="F:ATP binding"/>
    <property type="evidence" value="ECO:0007669"/>
    <property type="project" value="UniProtKB-KW"/>
</dbReference>
<organism evidence="14 15">
    <name type="scientific">Xenopus laevis</name>
    <name type="common">African clawed frog</name>
    <dbReference type="NCBI Taxonomy" id="8355"/>
    <lineage>
        <taxon>Eukaryota</taxon>
        <taxon>Metazoa</taxon>
        <taxon>Chordata</taxon>
        <taxon>Craniata</taxon>
        <taxon>Vertebrata</taxon>
        <taxon>Euteleostomi</taxon>
        <taxon>Amphibia</taxon>
        <taxon>Batrachia</taxon>
        <taxon>Anura</taxon>
        <taxon>Pipoidea</taxon>
        <taxon>Pipidae</taxon>
        <taxon>Xenopodinae</taxon>
        <taxon>Xenopus</taxon>
        <taxon>Xenopus</taxon>
    </lineage>
</organism>
<sequence length="580" mass="65394">MAWHFRRVIAEQVSRVLGLPSESCSRVAQCIQTVPVHRKHESPDFQLFMTSLSEGGPNGTFSNQEERAEQLAGKLVCDSVISDIGTTRGSVTFKINRDLLTRNVLQQISKDGSLYGLNTELFSELSRRKTIVEYSSPNIAKKFHVGHLRSTIIGNFIANLKQAVGNEVVRINYLGDWGLQFGLLGAGFSSFGSKEKLLANPLQHLFEVYVKVNTAAEKDNGIKLSAQEFLRRLEGGDPHALSLWMHFRDISIQEYAKIYKRLGAHFDDYSGESFYKEKSQEVLKQLESKGLLLKTDKGTVIDLSEEGNLSSYSTVMRSDGTSLYITRDVAAAVDRMERYNFDEMIYVTDKSQKNHFQQLFKILKIMGKDQADRCQHVPFGLVQGMKTRRGEVVFLEDVLDEARSRMLQNMAASETSKQLDDPSDTAEKIGIAALIVQDFKGQLVSDYHFDWDQALQSTGDTGVFLQYTHARLHSLQALRCPRDTEDFEIASLREPCVIATLQHLLRYDEVIYKCLEDLQPRYLVTYLLSLGHLANVAHRTLQVKGSSSEAAHARLLFFKNVQMVLGNGMKLLGITPVNNM</sequence>
<dbReference type="InterPro" id="IPR001278">
    <property type="entry name" value="Arg-tRNA-ligase"/>
</dbReference>
<accession>A0A974HHK3</accession>
<keyword evidence="7 12" id="KW-0030">Aminoacyl-tRNA synthetase</keyword>
<reference evidence="15" key="1">
    <citation type="journal article" date="2016" name="Nature">
        <title>Genome evolution in the allotetraploid frog Xenopus laevis.</title>
        <authorList>
            <person name="Session A.M."/>
            <person name="Uno Y."/>
            <person name="Kwon T."/>
            <person name="Chapman J.A."/>
            <person name="Toyoda A."/>
            <person name="Takahashi S."/>
            <person name="Fukui A."/>
            <person name="Hikosaka A."/>
            <person name="Suzuki A."/>
            <person name="Kondo M."/>
            <person name="van Heeringen S.J."/>
            <person name="Quigley I."/>
            <person name="Heinz S."/>
            <person name="Ogino H."/>
            <person name="Ochi H."/>
            <person name="Hellsten U."/>
            <person name="Lyons J.B."/>
            <person name="Simakov O."/>
            <person name="Putnam N."/>
            <person name="Stites J."/>
            <person name="Kuroki Y."/>
            <person name="Tanaka T."/>
            <person name="Michiue T."/>
            <person name="Watanabe M."/>
            <person name="Bogdanovic O."/>
            <person name="Lister R."/>
            <person name="Georgiou G."/>
            <person name="Paranjpe S.S."/>
            <person name="van Kruijsbergen I."/>
            <person name="Shu S."/>
            <person name="Carlson J."/>
            <person name="Kinoshita T."/>
            <person name="Ohta Y."/>
            <person name="Mawaribuchi S."/>
            <person name="Jenkins J."/>
            <person name="Grimwood J."/>
            <person name="Schmutz J."/>
            <person name="Mitros T."/>
            <person name="Mozaffari S.V."/>
            <person name="Suzuki Y."/>
            <person name="Haramoto Y."/>
            <person name="Yamamoto T.S."/>
            <person name="Takagi C."/>
            <person name="Heald R."/>
            <person name="Miller K."/>
            <person name="Haudenschild C."/>
            <person name="Kitzman J."/>
            <person name="Nakayama T."/>
            <person name="Izutsu Y."/>
            <person name="Robert J."/>
            <person name="Fortriede J."/>
            <person name="Burns K."/>
            <person name="Lotay V."/>
            <person name="Karimi K."/>
            <person name="Yasuoka Y."/>
            <person name="Dichmann D.S."/>
            <person name="Flajnik M.F."/>
            <person name="Houston D.W."/>
            <person name="Shendure J."/>
            <person name="DuPasquier L."/>
            <person name="Vize P.D."/>
            <person name="Zorn A.M."/>
            <person name="Ito M."/>
            <person name="Marcotte E.M."/>
            <person name="Wallingford J.B."/>
            <person name="Ito Y."/>
            <person name="Asashima M."/>
            <person name="Ueno N."/>
            <person name="Matsuda Y."/>
            <person name="Veenstra G.J."/>
            <person name="Fujiyama A."/>
            <person name="Harland R.M."/>
            <person name="Taira M."/>
            <person name="Rokhsar D.S."/>
        </authorList>
    </citation>
    <scope>NUCLEOTIDE SEQUENCE [LARGE SCALE GENOMIC DNA]</scope>
    <source>
        <strain evidence="15">J</strain>
    </source>
</reference>
<dbReference type="PANTHER" id="PTHR11956">
    <property type="entry name" value="ARGINYL-TRNA SYNTHETASE"/>
    <property type="match status" value="1"/>
</dbReference>
<dbReference type="Pfam" id="PF05746">
    <property type="entry name" value="DALR_1"/>
    <property type="match status" value="1"/>
</dbReference>
<dbReference type="EMBL" id="CM004475">
    <property type="protein sequence ID" value="OCT78289.1"/>
    <property type="molecule type" value="Genomic_DNA"/>
</dbReference>
<dbReference type="InterPro" id="IPR008909">
    <property type="entry name" value="DALR_anticod-bd"/>
</dbReference>
<dbReference type="SUPFAM" id="SSF47323">
    <property type="entry name" value="Anticodon-binding domain of a subclass of class I aminoacyl-tRNA synthetases"/>
    <property type="match status" value="1"/>
</dbReference>
<evidence type="ECO:0000256" key="10">
    <source>
        <dbReference type="ARBA" id="ARBA00049339"/>
    </source>
</evidence>
<dbReference type="EC" id="6.1.1.19" evidence="2"/>
<dbReference type="OMA" id="YEFKWER"/>
<comment type="similarity">
    <text evidence="1 12">Belongs to the class-I aminoacyl-tRNA synthetase family.</text>
</comment>
<comment type="catalytic activity">
    <reaction evidence="10">
        <text>tRNA(Arg) + L-arginine + ATP = L-arginyl-tRNA(Arg) + AMP + diphosphate</text>
        <dbReference type="Rhea" id="RHEA:20301"/>
        <dbReference type="Rhea" id="RHEA-COMP:9658"/>
        <dbReference type="Rhea" id="RHEA-COMP:9673"/>
        <dbReference type="ChEBI" id="CHEBI:30616"/>
        <dbReference type="ChEBI" id="CHEBI:32682"/>
        <dbReference type="ChEBI" id="CHEBI:33019"/>
        <dbReference type="ChEBI" id="CHEBI:78442"/>
        <dbReference type="ChEBI" id="CHEBI:78513"/>
        <dbReference type="ChEBI" id="CHEBI:456215"/>
        <dbReference type="EC" id="6.1.1.19"/>
    </reaction>
</comment>
<gene>
    <name evidence="14" type="ORF">XELAEV_18029394mg</name>
</gene>
<evidence type="ECO:0000256" key="12">
    <source>
        <dbReference type="RuleBase" id="RU363038"/>
    </source>
</evidence>
<dbReference type="GO" id="GO:0006420">
    <property type="term" value="P:arginyl-tRNA aminoacylation"/>
    <property type="evidence" value="ECO:0007669"/>
    <property type="project" value="InterPro"/>
</dbReference>
<dbReference type="FunFam" id="3.40.50.620:FF:000058">
    <property type="entry name" value="Mitochondrial arginyl-tRNA synthetase"/>
    <property type="match status" value="1"/>
</dbReference>
<dbReference type="PANTHER" id="PTHR11956:SF11">
    <property type="entry name" value="ARGININE--TRNA LIGASE, MITOCHONDRIAL-RELATED"/>
    <property type="match status" value="1"/>
</dbReference>
<dbReference type="Gene3D" id="3.30.1360.70">
    <property type="entry name" value="Arginyl tRNA synthetase N-terminal domain"/>
    <property type="match status" value="1"/>
</dbReference>
<dbReference type="Pfam" id="PF00750">
    <property type="entry name" value="tRNA-synt_1d"/>
    <property type="match status" value="1"/>
</dbReference>
<evidence type="ECO:0000256" key="2">
    <source>
        <dbReference type="ARBA" id="ARBA00012837"/>
    </source>
</evidence>
<comment type="function">
    <text evidence="11">Catalyzes the attachment of arginine to tRNA(Arg) in a two-step reaction: arginine is first activated by ATP to form Arg-AMP and then transferred to the acceptor end of tRNA(Arg).</text>
</comment>
<keyword evidence="4 12" id="KW-0547">Nucleotide-binding</keyword>
<dbReference type="InterPro" id="IPR009080">
    <property type="entry name" value="tRNAsynth_Ia_anticodon-bd"/>
</dbReference>
<evidence type="ECO:0000256" key="9">
    <source>
        <dbReference type="ARBA" id="ARBA00039495"/>
    </source>
</evidence>
<dbReference type="GO" id="GO:0004814">
    <property type="term" value="F:arginine-tRNA ligase activity"/>
    <property type="evidence" value="ECO:0007669"/>
    <property type="project" value="UniProtKB-EC"/>
</dbReference>
<dbReference type="AlphaFoldDB" id="A0A974HHK3"/>